<evidence type="ECO:0000256" key="13">
    <source>
        <dbReference type="ARBA" id="ARBA00022960"/>
    </source>
</evidence>
<comment type="subcellular location">
    <subcellularLocation>
        <location evidence="3 20">Cytoplasm</location>
    </subcellularLocation>
</comment>
<evidence type="ECO:0000256" key="1">
    <source>
        <dbReference type="ARBA" id="ARBA00001974"/>
    </source>
</evidence>
<dbReference type="InterPro" id="IPR036635">
    <property type="entry name" value="MurB_C_sf"/>
</dbReference>
<evidence type="ECO:0000256" key="9">
    <source>
        <dbReference type="ARBA" id="ARBA00022618"/>
    </source>
</evidence>
<feature type="active site" description="Proton donor" evidence="20">
    <location>
        <position position="237"/>
    </location>
</feature>
<dbReference type="Gene3D" id="3.90.78.10">
    <property type="entry name" value="UDP-N-acetylenolpyruvoylglucosamine reductase, C-terminal domain"/>
    <property type="match status" value="1"/>
</dbReference>
<dbReference type="AlphaFoldDB" id="A0A317N039"/>
<dbReference type="GO" id="GO:0071949">
    <property type="term" value="F:FAD binding"/>
    <property type="evidence" value="ECO:0007669"/>
    <property type="project" value="InterPro"/>
</dbReference>
<keyword evidence="9 20" id="KW-0132">Cell division</keyword>
<name>A0A317N039_9GAMM</name>
<dbReference type="SUPFAM" id="SSF56194">
    <property type="entry name" value="Uridine diphospho-N-Acetylenolpyruvylglucosamine reductase, MurB, C-terminal domain"/>
    <property type="match status" value="1"/>
</dbReference>
<evidence type="ECO:0000256" key="15">
    <source>
        <dbReference type="ARBA" id="ARBA00023002"/>
    </source>
</evidence>
<keyword evidence="15 20" id="KW-0560">Oxidoreductase</keyword>
<feature type="domain" description="FAD-binding PCMH-type" evidence="21">
    <location>
        <begin position="16"/>
        <end position="187"/>
    </location>
</feature>
<dbReference type="PANTHER" id="PTHR21071">
    <property type="entry name" value="UDP-N-ACETYLENOLPYRUVOYLGLUCOSAMINE REDUCTASE"/>
    <property type="match status" value="1"/>
</dbReference>
<keyword evidence="12 20" id="KW-0521">NADP</keyword>
<evidence type="ECO:0000256" key="4">
    <source>
        <dbReference type="ARBA" id="ARBA00004752"/>
    </source>
</evidence>
<accession>A0A317N039</accession>
<dbReference type="NCBIfam" id="TIGR00179">
    <property type="entry name" value="murB"/>
    <property type="match status" value="1"/>
</dbReference>
<protein>
    <recommendedName>
        <fullName evidence="7 20">UDP-N-acetylenolpyruvoylglucosamine reductase</fullName>
        <ecNumber evidence="6 20">1.3.1.98</ecNumber>
    </recommendedName>
    <alternativeName>
        <fullName evidence="18 20">UDP-N-acetylmuramate dehydrogenase</fullName>
    </alternativeName>
</protein>
<dbReference type="HAMAP" id="MF_00037">
    <property type="entry name" value="MurB"/>
    <property type="match status" value="1"/>
</dbReference>
<dbReference type="PROSITE" id="PS51387">
    <property type="entry name" value="FAD_PCMH"/>
    <property type="match status" value="1"/>
</dbReference>
<dbReference type="Gene3D" id="3.30.43.10">
    <property type="entry name" value="Uridine Diphospho-n-acetylenolpyruvylglucosamine Reductase, domain 2"/>
    <property type="match status" value="1"/>
</dbReference>
<keyword evidence="13 20" id="KW-0133">Cell shape</keyword>
<comment type="similarity">
    <text evidence="5 20">Belongs to the MurB family.</text>
</comment>
<evidence type="ECO:0000256" key="12">
    <source>
        <dbReference type="ARBA" id="ARBA00022857"/>
    </source>
</evidence>
<dbReference type="GO" id="GO:0051301">
    <property type="term" value="P:cell division"/>
    <property type="evidence" value="ECO:0007669"/>
    <property type="project" value="UniProtKB-KW"/>
</dbReference>
<dbReference type="UniPathway" id="UPA00219"/>
<evidence type="ECO:0000256" key="19">
    <source>
        <dbReference type="ARBA" id="ARBA00048914"/>
    </source>
</evidence>
<dbReference type="InterPro" id="IPR006094">
    <property type="entry name" value="Oxid_FAD_bind_N"/>
</dbReference>
<dbReference type="Pfam" id="PF02873">
    <property type="entry name" value="MurB_C"/>
    <property type="match status" value="1"/>
</dbReference>
<dbReference type="GO" id="GO:0008360">
    <property type="term" value="P:regulation of cell shape"/>
    <property type="evidence" value="ECO:0007669"/>
    <property type="project" value="UniProtKB-KW"/>
</dbReference>
<comment type="caution">
    <text evidence="22">The sequence shown here is derived from an EMBL/GenBank/DDBJ whole genome shotgun (WGS) entry which is preliminary data.</text>
</comment>
<evidence type="ECO:0000256" key="20">
    <source>
        <dbReference type="HAMAP-Rule" id="MF_00037"/>
    </source>
</evidence>
<dbReference type="EC" id="1.3.1.98" evidence="6 20"/>
<feature type="active site" evidence="20">
    <location>
        <position position="163"/>
    </location>
</feature>
<comment type="pathway">
    <text evidence="4 20">Cell wall biogenesis; peptidoglycan biosynthesis.</text>
</comment>
<evidence type="ECO:0000256" key="14">
    <source>
        <dbReference type="ARBA" id="ARBA00022984"/>
    </source>
</evidence>
<evidence type="ECO:0000256" key="5">
    <source>
        <dbReference type="ARBA" id="ARBA00010485"/>
    </source>
</evidence>
<dbReference type="GO" id="GO:0009252">
    <property type="term" value="P:peptidoglycan biosynthetic process"/>
    <property type="evidence" value="ECO:0007669"/>
    <property type="project" value="UniProtKB-UniRule"/>
</dbReference>
<keyword evidence="16 20" id="KW-0131">Cell cycle</keyword>
<evidence type="ECO:0000256" key="16">
    <source>
        <dbReference type="ARBA" id="ARBA00023306"/>
    </source>
</evidence>
<dbReference type="InterPro" id="IPR036318">
    <property type="entry name" value="FAD-bd_PCMH-like_sf"/>
</dbReference>
<dbReference type="PANTHER" id="PTHR21071:SF4">
    <property type="entry name" value="UDP-N-ACETYLENOLPYRUVOYLGLUCOSAMINE REDUCTASE"/>
    <property type="match status" value="1"/>
</dbReference>
<organism evidence="22 23">
    <name type="scientific">Plasticicumulans acidivorans</name>
    <dbReference type="NCBI Taxonomy" id="886464"/>
    <lineage>
        <taxon>Bacteria</taxon>
        <taxon>Pseudomonadati</taxon>
        <taxon>Pseudomonadota</taxon>
        <taxon>Gammaproteobacteria</taxon>
        <taxon>Candidatus Competibacteraceae</taxon>
        <taxon>Plasticicumulans</taxon>
    </lineage>
</organism>
<dbReference type="NCBIfam" id="NF000755">
    <property type="entry name" value="PRK00046.1"/>
    <property type="match status" value="1"/>
</dbReference>
<sequence length="337" mass="36050">MLPPSADLTPLNSFGLPGRAQHLLRVESVGQLSAALAAPELAALPRTLLGGGSNVIVSGDIEGLVLQVAIRGREVLAREGRSILVRAGAGESWHAFVEWTLAQQAYGLENLALIPGSVGASPIQNIGAYGVEAGERIETVECFDFATRASFSLSGRECAFGYRDSCFKHRLAGRVLVTAVTFRLDAEPAPRYAYADLRHELEQRGCTTPTPQDVFDAVCTVRQRKLPDPARIGNAGSFFKNPLVDAALAARLRDEYPELVAYAQADGRVKLAAGWLIERCGWKGRRLGPVGVYDRQALVLVNHGGATGAEVLALAAAIRADVEARFGVTLEQEPVVL</sequence>
<evidence type="ECO:0000256" key="18">
    <source>
        <dbReference type="ARBA" id="ARBA00031026"/>
    </source>
</evidence>
<keyword evidence="17 20" id="KW-0961">Cell wall biogenesis/degradation</keyword>
<dbReference type="InterPro" id="IPR016166">
    <property type="entry name" value="FAD-bd_PCMH"/>
</dbReference>
<dbReference type="InterPro" id="IPR011601">
    <property type="entry name" value="MurB_C"/>
</dbReference>
<dbReference type="GO" id="GO:0071555">
    <property type="term" value="P:cell wall organization"/>
    <property type="evidence" value="ECO:0007669"/>
    <property type="project" value="UniProtKB-KW"/>
</dbReference>
<reference evidence="22 23" key="1">
    <citation type="submission" date="2018-05" db="EMBL/GenBank/DDBJ databases">
        <title>Genomic Encyclopedia of Type Strains, Phase IV (KMG-IV): sequencing the most valuable type-strain genomes for metagenomic binning, comparative biology and taxonomic classification.</title>
        <authorList>
            <person name="Goeker M."/>
        </authorList>
    </citation>
    <scope>NUCLEOTIDE SEQUENCE [LARGE SCALE GENOMIC DNA]</scope>
    <source>
        <strain evidence="22 23">DSM 23606</strain>
    </source>
</reference>
<evidence type="ECO:0000256" key="11">
    <source>
        <dbReference type="ARBA" id="ARBA00022827"/>
    </source>
</evidence>
<dbReference type="Pfam" id="PF01565">
    <property type="entry name" value="FAD_binding_4"/>
    <property type="match status" value="1"/>
</dbReference>
<dbReference type="InterPro" id="IPR016167">
    <property type="entry name" value="FAD-bd_PCMH_sub1"/>
</dbReference>
<evidence type="ECO:0000259" key="21">
    <source>
        <dbReference type="PROSITE" id="PS51387"/>
    </source>
</evidence>
<keyword evidence="8 20" id="KW-0963">Cytoplasm</keyword>
<evidence type="ECO:0000256" key="7">
    <source>
        <dbReference type="ARBA" id="ARBA00015188"/>
    </source>
</evidence>
<dbReference type="Gene3D" id="3.30.465.10">
    <property type="match status" value="1"/>
</dbReference>
<dbReference type="EMBL" id="QGTJ01000002">
    <property type="protein sequence ID" value="PWV64888.1"/>
    <property type="molecule type" value="Genomic_DNA"/>
</dbReference>
<dbReference type="Proteomes" id="UP000246569">
    <property type="component" value="Unassembled WGS sequence"/>
</dbReference>
<keyword evidence="23" id="KW-1185">Reference proteome</keyword>
<evidence type="ECO:0000256" key="8">
    <source>
        <dbReference type="ARBA" id="ARBA00022490"/>
    </source>
</evidence>
<gene>
    <name evidence="20" type="primary">murB</name>
    <name evidence="22" type="ORF">C7443_102542</name>
</gene>
<dbReference type="GO" id="GO:0008762">
    <property type="term" value="F:UDP-N-acetylmuramate dehydrogenase activity"/>
    <property type="evidence" value="ECO:0007669"/>
    <property type="project" value="UniProtKB-UniRule"/>
</dbReference>
<evidence type="ECO:0000313" key="22">
    <source>
        <dbReference type="EMBL" id="PWV64888.1"/>
    </source>
</evidence>
<proteinExistence type="inferred from homology"/>
<evidence type="ECO:0000256" key="3">
    <source>
        <dbReference type="ARBA" id="ARBA00004496"/>
    </source>
</evidence>
<keyword evidence="14 20" id="KW-0573">Peptidoglycan synthesis</keyword>
<keyword evidence="10 20" id="KW-0285">Flavoprotein</keyword>
<dbReference type="GO" id="GO:0005829">
    <property type="term" value="C:cytosol"/>
    <property type="evidence" value="ECO:0007669"/>
    <property type="project" value="TreeGrafter"/>
</dbReference>
<dbReference type="NCBIfam" id="NF010478">
    <property type="entry name" value="PRK13903.1"/>
    <property type="match status" value="1"/>
</dbReference>
<dbReference type="InterPro" id="IPR003170">
    <property type="entry name" value="MurB"/>
</dbReference>
<evidence type="ECO:0000313" key="23">
    <source>
        <dbReference type="Proteomes" id="UP000246569"/>
    </source>
</evidence>
<comment type="cofactor">
    <cofactor evidence="1 20">
        <name>FAD</name>
        <dbReference type="ChEBI" id="CHEBI:57692"/>
    </cofactor>
</comment>
<dbReference type="InterPro" id="IPR016169">
    <property type="entry name" value="FAD-bd_PCMH_sub2"/>
</dbReference>
<evidence type="ECO:0000256" key="6">
    <source>
        <dbReference type="ARBA" id="ARBA00012518"/>
    </source>
</evidence>
<feature type="active site" evidence="20">
    <location>
        <position position="333"/>
    </location>
</feature>
<keyword evidence="11 20" id="KW-0274">FAD</keyword>
<comment type="catalytic activity">
    <reaction evidence="19 20">
        <text>UDP-N-acetyl-alpha-D-muramate + NADP(+) = UDP-N-acetyl-3-O-(1-carboxyvinyl)-alpha-D-glucosamine + NADPH + H(+)</text>
        <dbReference type="Rhea" id="RHEA:12248"/>
        <dbReference type="ChEBI" id="CHEBI:15378"/>
        <dbReference type="ChEBI" id="CHEBI:57783"/>
        <dbReference type="ChEBI" id="CHEBI:58349"/>
        <dbReference type="ChEBI" id="CHEBI:68483"/>
        <dbReference type="ChEBI" id="CHEBI:70757"/>
        <dbReference type="EC" id="1.3.1.98"/>
    </reaction>
</comment>
<evidence type="ECO:0000256" key="10">
    <source>
        <dbReference type="ARBA" id="ARBA00022630"/>
    </source>
</evidence>
<evidence type="ECO:0000256" key="2">
    <source>
        <dbReference type="ARBA" id="ARBA00003921"/>
    </source>
</evidence>
<dbReference type="SUPFAM" id="SSF56176">
    <property type="entry name" value="FAD-binding/transporter-associated domain-like"/>
    <property type="match status" value="1"/>
</dbReference>
<evidence type="ECO:0000256" key="17">
    <source>
        <dbReference type="ARBA" id="ARBA00023316"/>
    </source>
</evidence>
<comment type="function">
    <text evidence="2 20">Cell wall formation.</text>
</comment>